<comment type="caution">
    <text evidence="1">The sequence shown here is derived from an EMBL/GenBank/DDBJ whole genome shotgun (WGS) entry which is preliminary data.</text>
</comment>
<evidence type="ECO:0000313" key="2">
    <source>
        <dbReference type="Proteomes" id="UP000320876"/>
    </source>
</evidence>
<gene>
    <name evidence="1" type="ORF">FB471_3313</name>
</gene>
<dbReference type="AlphaFoldDB" id="A0A542DKB9"/>
<name>A0A542DKB9_AMYCI</name>
<keyword evidence="2" id="KW-1185">Reference proteome</keyword>
<accession>A0A542DKB9</accession>
<sequence length="140" mass="14626">MTSSSTVSSVSAPADTEAALRRLINSGYRFVHPRDADGEIVAVVGVRAHHTVVDVVRLDAEDEVTAARVPGDEENVLEPVTVLWRSSGAVGDVVGELLALADEDHAAPRPQWATSATAAATKGCWVAGQAGRTKWLVASA</sequence>
<dbReference type="RefSeq" id="WP_141999333.1">
    <property type="nucleotide sequence ID" value="NZ_VFML01000001.1"/>
</dbReference>
<proteinExistence type="predicted"/>
<organism evidence="1 2">
    <name type="scientific">Amycolatopsis cihanbeyliensis</name>
    <dbReference type="NCBI Taxonomy" id="1128664"/>
    <lineage>
        <taxon>Bacteria</taxon>
        <taxon>Bacillati</taxon>
        <taxon>Actinomycetota</taxon>
        <taxon>Actinomycetes</taxon>
        <taxon>Pseudonocardiales</taxon>
        <taxon>Pseudonocardiaceae</taxon>
        <taxon>Amycolatopsis</taxon>
    </lineage>
</organism>
<protein>
    <submittedName>
        <fullName evidence="1">Uncharacterized protein</fullName>
    </submittedName>
</protein>
<dbReference type="EMBL" id="VFML01000001">
    <property type="protein sequence ID" value="TQJ03551.1"/>
    <property type="molecule type" value="Genomic_DNA"/>
</dbReference>
<dbReference type="Proteomes" id="UP000320876">
    <property type="component" value="Unassembled WGS sequence"/>
</dbReference>
<evidence type="ECO:0000313" key="1">
    <source>
        <dbReference type="EMBL" id="TQJ03551.1"/>
    </source>
</evidence>
<reference evidence="1 2" key="1">
    <citation type="submission" date="2019-06" db="EMBL/GenBank/DDBJ databases">
        <title>Sequencing the genomes of 1000 actinobacteria strains.</title>
        <authorList>
            <person name="Klenk H.-P."/>
        </authorList>
    </citation>
    <scope>NUCLEOTIDE SEQUENCE [LARGE SCALE GENOMIC DNA]</scope>
    <source>
        <strain evidence="1 2">DSM 45679</strain>
    </source>
</reference>
<dbReference type="OrthoDB" id="3690349at2"/>